<organism evidence="3 4">
    <name type="scientific">Haloferax mucosum ATCC BAA-1512</name>
    <dbReference type="NCBI Taxonomy" id="662479"/>
    <lineage>
        <taxon>Archaea</taxon>
        <taxon>Methanobacteriati</taxon>
        <taxon>Methanobacteriota</taxon>
        <taxon>Stenosarchaea group</taxon>
        <taxon>Halobacteria</taxon>
        <taxon>Halobacteriales</taxon>
        <taxon>Haloferacaceae</taxon>
        <taxon>Haloferax</taxon>
    </lineage>
</organism>
<sequence>MTDAVEIDSEAVWPADADDVDEAYLANWFVREGAAVDAGETLCEIQVEKVSIDVPAPVAGTVTEIAVAEGSDFDRGAVLGQIQASA</sequence>
<dbReference type="CDD" id="cd06849">
    <property type="entry name" value="lipoyl_domain"/>
    <property type="match status" value="1"/>
</dbReference>
<keyword evidence="3" id="KW-0808">Transferase</keyword>
<evidence type="ECO:0000313" key="4">
    <source>
        <dbReference type="Proteomes" id="UP000011550"/>
    </source>
</evidence>
<evidence type="ECO:0000256" key="1">
    <source>
        <dbReference type="ARBA" id="ARBA00022823"/>
    </source>
</evidence>
<reference evidence="3 4" key="1">
    <citation type="journal article" date="2014" name="PLoS Genet.">
        <title>Phylogenetically driven sequencing of extremely halophilic archaea reveals strategies for static and dynamic osmo-response.</title>
        <authorList>
            <person name="Becker E.A."/>
            <person name="Seitzer P.M."/>
            <person name="Tritt A."/>
            <person name="Larsen D."/>
            <person name="Krusor M."/>
            <person name="Yao A.I."/>
            <person name="Wu D."/>
            <person name="Madern D."/>
            <person name="Eisen J.A."/>
            <person name="Darling A.E."/>
            <person name="Facciotti M.T."/>
        </authorList>
    </citation>
    <scope>NUCLEOTIDE SEQUENCE [LARGE SCALE GENOMIC DNA]</scope>
    <source>
        <strain evidence="3 4">ATCC BAA-1512</strain>
    </source>
</reference>
<gene>
    <name evidence="3" type="ORF">C440_10443</name>
</gene>
<dbReference type="EC" id="2.3.1.61" evidence="3"/>
<dbReference type="PATRIC" id="fig|662479.7.peg.2115"/>
<comment type="caution">
    <text evidence="3">The sequence shown here is derived from an EMBL/GenBank/DDBJ whole genome shotgun (WGS) entry which is preliminary data.</text>
</comment>
<dbReference type="OrthoDB" id="161307at2157"/>
<dbReference type="RefSeq" id="WP_008320387.1">
    <property type="nucleotide sequence ID" value="NZ_AOLN01000013.1"/>
</dbReference>
<keyword evidence="3" id="KW-0012">Acyltransferase</keyword>
<proteinExistence type="predicted"/>
<evidence type="ECO:0000313" key="3">
    <source>
        <dbReference type="EMBL" id="ELZ94032.1"/>
    </source>
</evidence>
<dbReference type="AlphaFoldDB" id="M0IDB5"/>
<dbReference type="EMBL" id="AOLN01000013">
    <property type="protein sequence ID" value="ELZ94032.1"/>
    <property type="molecule type" value="Genomic_DNA"/>
</dbReference>
<keyword evidence="1" id="KW-0450">Lipoyl</keyword>
<accession>M0IDB5</accession>
<dbReference type="InterPro" id="IPR003016">
    <property type="entry name" value="2-oxoA_DH_lipoyl-BS"/>
</dbReference>
<dbReference type="Gene3D" id="2.40.50.100">
    <property type="match status" value="1"/>
</dbReference>
<dbReference type="Pfam" id="PF00364">
    <property type="entry name" value="Biotin_lipoyl"/>
    <property type="match status" value="1"/>
</dbReference>
<dbReference type="PROSITE" id="PS00189">
    <property type="entry name" value="LIPOYL"/>
    <property type="match status" value="1"/>
</dbReference>
<dbReference type="Proteomes" id="UP000011550">
    <property type="component" value="Unassembled WGS sequence"/>
</dbReference>
<dbReference type="PROSITE" id="PS50968">
    <property type="entry name" value="BIOTINYL_LIPOYL"/>
    <property type="match status" value="1"/>
</dbReference>
<dbReference type="InterPro" id="IPR000089">
    <property type="entry name" value="Biotin_lipoyl"/>
</dbReference>
<feature type="domain" description="Lipoyl-binding" evidence="2">
    <location>
        <begin position="4"/>
        <end position="83"/>
    </location>
</feature>
<dbReference type="STRING" id="662479.C440_10443"/>
<evidence type="ECO:0000259" key="2">
    <source>
        <dbReference type="PROSITE" id="PS50968"/>
    </source>
</evidence>
<protein>
    <submittedName>
        <fullName evidence="3">Dihydrolipoamide succinyltransferase</fullName>
        <ecNumber evidence="3">2.3.1.61</ecNumber>
    </submittedName>
</protein>
<name>M0IDB5_9EURY</name>
<keyword evidence="4" id="KW-1185">Reference proteome</keyword>
<dbReference type="SUPFAM" id="SSF51230">
    <property type="entry name" value="Single hybrid motif"/>
    <property type="match status" value="1"/>
</dbReference>
<dbReference type="GO" id="GO:0004149">
    <property type="term" value="F:dihydrolipoyllysine-residue succinyltransferase activity"/>
    <property type="evidence" value="ECO:0007669"/>
    <property type="project" value="UniProtKB-EC"/>
</dbReference>
<dbReference type="InterPro" id="IPR011053">
    <property type="entry name" value="Single_hybrid_motif"/>
</dbReference>